<feature type="non-terminal residue" evidence="2">
    <location>
        <position position="1"/>
    </location>
</feature>
<comment type="caution">
    <text evidence="2">The sequence shown here is derived from an EMBL/GenBank/DDBJ whole genome shotgun (WGS) entry which is preliminary data.</text>
</comment>
<dbReference type="EMBL" id="AGNL01048495">
    <property type="protein sequence ID" value="EJK45465.1"/>
    <property type="molecule type" value="Genomic_DNA"/>
</dbReference>
<dbReference type="AlphaFoldDB" id="K0R116"/>
<feature type="compositionally biased region" description="Polar residues" evidence="1">
    <location>
        <begin position="76"/>
        <end position="102"/>
    </location>
</feature>
<gene>
    <name evidence="2" type="ORF">THAOC_35916</name>
</gene>
<proteinExistence type="predicted"/>
<reference evidence="2 3" key="1">
    <citation type="journal article" date="2012" name="Genome Biol.">
        <title>Genome and low-iron response of an oceanic diatom adapted to chronic iron limitation.</title>
        <authorList>
            <person name="Lommer M."/>
            <person name="Specht M."/>
            <person name="Roy A.S."/>
            <person name="Kraemer L."/>
            <person name="Andreson R."/>
            <person name="Gutowska M.A."/>
            <person name="Wolf J."/>
            <person name="Bergner S.V."/>
            <person name="Schilhabel M.B."/>
            <person name="Klostermeier U.C."/>
            <person name="Beiko R.G."/>
            <person name="Rosenstiel P."/>
            <person name="Hippler M."/>
            <person name="Laroche J."/>
        </authorList>
    </citation>
    <scope>NUCLEOTIDE SEQUENCE [LARGE SCALE GENOMIC DNA]</scope>
    <source>
        <strain evidence="2 3">CCMP1005</strain>
    </source>
</reference>
<keyword evidence="3" id="KW-1185">Reference proteome</keyword>
<protein>
    <submittedName>
        <fullName evidence="2">Uncharacterized protein</fullName>
    </submittedName>
</protein>
<name>K0R116_THAOC</name>
<evidence type="ECO:0000256" key="1">
    <source>
        <dbReference type="SAM" id="MobiDB-lite"/>
    </source>
</evidence>
<organism evidence="2 3">
    <name type="scientific">Thalassiosira oceanica</name>
    <name type="common">Marine diatom</name>
    <dbReference type="NCBI Taxonomy" id="159749"/>
    <lineage>
        <taxon>Eukaryota</taxon>
        <taxon>Sar</taxon>
        <taxon>Stramenopiles</taxon>
        <taxon>Ochrophyta</taxon>
        <taxon>Bacillariophyta</taxon>
        <taxon>Coscinodiscophyceae</taxon>
        <taxon>Thalassiosirophycidae</taxon>
        <taxon>Thalassiosirales</taxon>
        <taxon>Thalassiosiraceae</taxon>
        <taxon>Thalassiosira</taxon>
    </lineage>
</organism>
<dbReference type="Proteomes" id="UP000266841">
    <property type="component" value="Unassembled WGS sequence"/>
</dbReference>
<feature type="compositionally biased region" description="Polar residues" evidence="1">
    <location>
        <begin position="162"/>
        <end position="171"/>
    </location>
</feature>
<sequence>LLYLSNAQIAVLVPAGRVHDAVRVGDVGRLGPAAGRSADATLPLDPAGPVASLVGVGTDPSPRTGPSCPLSALPQPWTSTRLAFPSRTSATAWDHPQCTSKQPEPARPRDPALNVEGDRVPSPARPTLTSLTPSGGLHRPTVDDAAPSSDSDGTRHWPNLPQPQVTSSPSRVTPAVWNRPAATSTKNSDSRWRGPEMFDDQPPPVPPGDREQRWRV</sequence>
<evidence type="ECO:0000313" key="3">
    <source>
        <dbReference type="Proteomes" id="UP000266841"/>
    </source>
</evidence>
<accession>K0R116</accession>
<evidence type="ECO:0000313" key="2">
    <source>
        <dbReference type="EMBL" id="EJK45465.1"/>
    </source>
</evidence>
<feature type="region of interest" description="Disordered" evidence="1">
    <location>
        <begin position="51"/>
        <end position="216"/>
    </location>
</feature>